<sequence length="227" mass="24341" precursor="true">MLRRSATAILLLIFTILPAAADDSPRVVRENIEWLDVWIPGNNTTGQPRVLLVGDSITRGYYKAVEDALKGKAIICRLATSKSLGDPGLLDEVRLVLGQAKFDVVHFNNGMHGWGYTEAEYAKALPELVAVLRKGAPQAKLVWGHTTPVRVSGKLDQVDAKTDRVKARNAAAAAVMAKEGVPVNDLFAPLAEHPELFSNDGVHLTAKGSAALGEQVAGHVLKVLVAK</sequence>
<keyword evidence="1" id="KW-0732">Signal</keyword>
<evidence type="ECO:0000313" key="4">
    <source>
        <dbReference type="Proteomes" id="UP000319576"/>
    </source>
</evidence>
<dbReference type="PANTHER" id="PTHR30383:SF26">
    <property type="entry name" value="SGNH HYDROLASE-TYPE ESTERASE DOMAIN-CONTAINING PROTEIN"/>
    <property type="match status" value="1"/>
</dbReference>
<dbReference type="SUPFAM" id="SSF52266">
    <property type="entry name" value="SGNH hydrolase"/>
    <property type="match status" value="1"/>
</dbReference>
<dbReference type="OrthoDB" id="9815670at2"/>
<dbReference type="InterPro" id="IPR051532">
    <property type="entry name" value="Ester_Hydrolysis_Enzymes"/>
</dbReference>
<feature type="signal peptide" evidence="1">
    <location>
        <begin position="1"/>
        <end position="21"/>
    </location>
</feature>
<organism evidence="3 4">
    <name type="scientific">Urbifossiella limnaea</name>
    <dbReference type="NCBI Taxonomy" id="2528023"/>
    <lineage>
        <taxon>Bacteria</taxon>
        <taxon>Pseudomonadati</taxon>
        <taxon>Planctomycetota</taxon>
        <taxon>Planctomycetia</taxon>
        <taxon>Gemmatales</taxon>
        <taxon>Gemmataceae</taxon>
        <taxon>Urbifossiella</taxon>
    </lineage>
</organism>
<evidence type="ECO:0000313" key="3">
    <source>
        <dbReference type="EMBL" id="QDU20088.1"/>
    </source>
</evidence>
<dbReference type="InterPro" id="IPR036514">
    <property type="entry name" value="SGNH_hydro_sf"/>
</dbReference>
<protein>
    <recommendedName>
        <fullName evidence="2">SGNH hydrolase-type esterase domain-containing protein</fullName>
    </recommendedName>
</protein>
<dbReference type="KEGG" id="uli:ETAA1_20310"/>
<dbReference type="Pfam" id="PF13472">
    <property type="entry name" value="Lipase_GDSL_2"/>
    <property type="match status" value="1"/>
</dbReference>
<dbReference type="InterPro" id="IPR013830">
    <property type="entry name" value="SGNH_hydro"/>
</dbReference>
<dbReference type="Proteomes" id="UP000319576">
    <property type="component" value="Chromosome"/>
</dbReference>
<dbReference type="Gene3D" id="3.40.50.1110">
    <property type="entry name" value="SGNH hydrolase"/>
    <property type="match status" value="1"/>
</dbReference>
<dbReference type="CDD" id="cd00229">
    <property type="entry name" value="SGNH_hydrolase"/>
    <property type="match status" value="1"/>
</dbReference>
<feature type="domain" description="SGNH hydrolase-type esterase" evidence="2">
    <location>
        <begin position="53"/>
        <end position="210"/>
    </location>
</feature>
<dbReference type="GO" id="GO:0004622">
    <property type="term" value="F:phosphatidylcholine lysophospholipase activity"/>
    <property type="evidence" value="ECO:0007669"/>
    <property type="project" value="TreeGrafter"/>
</dbReference>
<name>A0A517XRE2_9BACT</name>
<evidence type="ECO:0000256" key="1">
    <source>
        <dbReference type="SAM" id="SignalP"/>
    </source>
</evidence>
<accession>A0A517XRE2</accession>
<dbReference type="AlphaFoldDB" id="A0A517XRE2"/>
<proteinExistence type="predicted"/>
<dbReference type="PANTHER" id="PTHR30383">
    <property type="entry name" value="THIOESTERASE 1/PROTEASE 1/LYSOPHOSPHOLIPASE L1"/>
    <property type="match status" value="1"/>
</dbReference>
<dbReference type="RefSeq" id="WP_145237056.1">
    <property type="nucleotide sequence ID" value="NZ_CP036273.1"/>
</dbReference>
<dbReference type="EMBL" id="CP036273">
    <property type="protein sequence ID" value="QDU20088.1"/>
    <property type="molecule type" value="Genomic_DNA"/>
</dbReference>
<gene>
    <name evidence="3" type="ORF">ETAA1_20310</name>
</gene>
<reference evidence="3 4" key="1">
    <citation type="submission" date="2019-02" db="EMBL/GenBank/DDBJ databases">
        <title>Deep-cultivation of Planctomycetes and their phenomic and genomic characterization uncovers novel biology.</title>
        <authorList>
            <person name="Wiegand S."/>
            <person name="Jogler M."/>
            <person name="Boedeker C."/>
            <person name="Pinto D."/>
            <person name="Vollmers J."/>
            <person name="Rivas-Marin E."/>
            <person name="Kohn T."/>
            <person name="Peeters S.H."/>
            <person name="Heuer A."/>
            <person name="Rast P."/>
            <person name="Oberbeckmann S."/>
            <person name="Bunk B."/>
            <person name="Jeske O."/>
            <person name="Meyerdierks A."/>
            <person name="Storesund J.E."/>
            <person name="Kallscheuer N."/>
            <person name="Luecker S."/>
            <person name="Lage O.M."/>
            <person name="Pohl T."/>
            <person name="Merkel B.J."/>
            <person name="Hornburger P."/>
            <person name="Mueller R.-W."/>
            <person name="Bruemmer F."/>
            <person name="Labrenz M."/>
            <person name="Spormann A.M."/>
            <person name="Op den Camp H."/>
            <person name="Overmann J."/>
            <person name="Amann R."/>
            <person name="Jetten M.S.M."/>
            <person name="Mascher T."/>
            <person name="Medema M.H."/>
            <person name="Devos D.P."/>
            <person name="Kaster A.-K."/>
            <person name="Ovreas L."/>
            <person name="Rohde M."/>
            <person name="Galperin M.Y."/>
            <person name="Jogler C."/>
        </authorList>
    </citation>
    <scope>NUCLEOTIDE SEQUENCE [LARGE SCALE GENOMIC DNA]</scope>
    <source>
        <strain evidence="3 4">ETA_A1</strain>
    </source>
</reference>
<feature type="chain" id="PRO_5022137090" description="SGNH hydrolase-type esterase domain-containing protein" evidence="1">
    <location>
        <begin position="22"/>
        <end position="227"/>
    </location>
</feature>
<evidence type="ECO:0000259" key="2">
    <source>
        <dbReference type="Pfam" id="PF13472"/>
    </source>
</evidence>
<keyword evidence="4" id="KW-1185">Reference proteome</keyword>